<sequence length="140" mass="15940">MRREITSLDFETTGIVLDPVTQVELTIPAFSNADSTVVREAKRGSGELRRVRFFPDHGHRWPLWDSSVGYTAGPEDFGLSGELTQALRHWCDEWELAVGAGEPWKDPVAQRAWEERGDLLALRLAEEVWDFAIVHAEHRD</sequence>
<dbReference type="RefSeq" id="WP_179607295.1">
    <property type="nucleotide sequence ID" value="NZ_BAABEH010000001.1"/>
</dbReference>
<evidence type="ECO:0000313" key="1">
    <source>
        <dbReference type="EMBL" id="NYJ24870.1"/>
    </source>
</evidence>
<name>A0A853D1H1_9MICO</name>
<protein>
    <submittedName>
        <fullName evidence="1">Uncharacterized protein</fullName>
    </submittedName>
</protein>
<accession>A0A853D1H1</accession>
<comment type="caution">
    <text evidence="1">The sequence shown here is derived from an EMBL/GenBank/DDBJ whole genome shotgun (WGS) entry which is preliminary data.</text>
</comment>
<dbReference type="Proteomes" id="UP000578352">
    <property type="component" value="Unassembled WGS sequence"/>
</dbReference>
<proteinExistence type="predicted"/>
<gene>
    <name evidence="1" type="ORF">HNR13_003157</name>
</gene>
<reference evidence="1 2" key="1">
    <citation type="submission" date="2020-07" db="EMBL/GenBank/DDBJ databases">
        <title>Sequencing the genomes of 1000 actinobacteria strains.</title>
        <authorList>
            <person name="Klenk H.-P."/>
        </authorList>
    </citation>
    <scope>NUCLEOTIDE SEQUENCE [LARGE SCALE GENOMIC DNA]</scope>
    <source>
        <strain evidence="1 2">DSM 15165</strain>
    </source>
</reference>
<organism evidence="1 2">
    <name type="scientific">Leifsonia shinshuensis</name>
    <dbReference type="NCBI Taxonomy" id="150026"/>
    <lineage>
        <taxon>Bacteria</taxon>
        <taxon>Bacillati</taxon>
        <taxon>Actinomycetota</taxon>
        <taxon>Actinomycetes</taxon>
        <taxon>Micrococcales</taxon>
        <taxon>Microbacteriaceae</taxon>
        <taxon>Leifsonia</taxon>
    </lineage>
</organism>
<dbReference type="EMBL" id="JACCFL010000001">
    <property type="protein sequence ID" value="NYJ24870.1"/>
    <property type="molecule type" value="Genomic_DNA"/>
</dbReference>
<evidence type="ECO:0000313" key="2">
    <source>
        <dbReference type="Proteomes" id="UP000578352"/>
    </source>
</evidence>
<dbReference type="AlphaFoldDB" id="A0A853D1H1"/>